<dbReference type="Proteomes" id="UP000714817">
    <property type="component" value="Unassembled WGS sequence"/>
</dbReference>
<evidence type="ECO:0000256" key="14">
    <source>
        <dbReference type="ARBA" id="ARBA00042842"/>
    </source>
</evidence>
<keyword evidence="9" id="KW-0961">Cell wall biogenesis/degradation</keyword>
<evidence type="ECO:0000256" key="12">
    <source>
        <dbReference type="ARBA" id="ARBA00039754"/>
    </source>
</evidence>
<dbReference type="Gene3D" id="3.65.10.10">
    <property type="entry name" value="Enolpyruvate transferase domain"/>
    <property type="match status" value="2"/>
</dbReference>
<sequence length="441" mass="47824">MKPSVDIQGGNPLKGSIKISGSHIAASKIIYASLFVSEDVVLENVPNVDTVKSDLSLIKALGASYEWIGKNSLLINAANLTSFEVPFEIGSQLRTTMLVVGPLLHKFGKACVPLPLNIKAGFRPINRWFDVWDAFGVKIREKDGIVTFDSSEVRAADIKFKGITNSGTDNAILTASFINGESTISNASQSPETDNLIDFVNSIGAKVERVEPDVIKVTGTSTFSSAKHRIIFDKNEAVLFMLLALITNGNLILKGTERGPLLSFLSSLPKIGATFEFANDEIRIWRIGEELQPINITSAPSPAYLTDWISPMCALMTQVEGTSVFHDTVYVDNFGYVTQLNSMGANIELKRPSEVGLECVISNDAYNLKVEGEPFTVAHVTGKTKLKGRSLHIEGYNSGLALVSAALCAEGKSTVIGIEKVEQYTEDFIEKLLSLGASIER</sequence>
<keyword evidence="6" id="KW-0133">Cell shape</keyword>
<dbReference type="InterPro" id="IPR050068">
    <property type="entry name" value="MurA_subfamily"/>
</dbReference>
<keyword evidence="7" id="KW-0573">Peptidoglycan synthesis</keyword>
<evidence type="ECO:0000256" key="6">
    <source>
        <dbReference type="ARBA" id="ARBA00022960"/>
    </source>
</evidence>
<evidence type="ECO:0000313" key="18">
    <source>
        <dbReference type="Proteomes" id="UP000714817"/>
    </source>
</evidence>
<dbReference type="InterPro" id="IPR001986">
    <property type="entry name" value="Enolpyruvate_Tfrase_dom"/>
</dbReference>
<evidence type="ECO:0000256" key="8">
    <source>
        <dbReference type="ARBA" id="ARBA00023306"/>
    </source>
</evidence>
<keyword evidence="3" id="KW-0963">Cytoplasm</keyword>
<dbReference type="EC" id="2.5.1.7" evidence="11"/>
<dbReference type="InterPro" id="IPR036968">
    <property type="entry name" value="Enolpyruvate_Tfrase_sf"/>
</dbReference>
<proteinExistence type="inferred from homology"/>
<dbReference type="GO" id="GO:0071555">
    <property type="term" value="P:cell wall organization"/>
    <property type="evidence" value="ECO:0007669"/>
    <property type="project" value="UniProtKB-KW"/>
</dbReference>
<dbReference type="EMBL" id="JAGQNY010000003">
    <property type="protein sequence ID" value="MCA9301938.1"/>
    <property type="molecule type" value="Genomic_DNA"/>
</dbReference>
<dbReference type="GO" id="GO:0008760">
    <property type="term" value="F:UDP-N-acetylglucosamine 1-carboxyvinyltransferase activity"/>
    <property type="evidence" value="ECO:0007669"/>
    <property type="project" value="UniProtKB-EC"/>
</dbReference>
<keyword evidence="4" id="KW-0132">Cell division</keyword>
<evidence type="ECO:0000256" key="10">
    <source>
        <dbReference type="ARBA" id="ARBA00038367"/>
    </source>
</evidence>
<evidence type="ECO:0000256" key="5">
    <source>
        <dbReference type="ARBA" id="ARBA00022679"/>
    </source>
</evidence>
<evidence type="ECO:0000256" key="1">
    <source>
        <dbReference type="ARBA" id="ARBA00004496"/>
    </source>
</evidence>
<evidence type="ECO:0000256" key="2">
    <source>
        <dbReference type="ARBA" id="ARBA00004752"/>
    </source>
</evidence>
<keyword evidence="8" id="KW-0131">Cell cycle</keyword>
<gene>
    <name evidence="17" type="ORF">KDA10_01040</name>
</gene>
<dbReference type="PANTHER" id="PTHR43783:SF1">
    <property type="entry name" value="UDP-N-ACETYLGLUCOSAMINE 1-CARBOXYVINYLTRANSFERASE"/>
    <property type="match status" value="1"/>
</dbReference>
<dbReference type="NCBIfam" id="NF006873">
    <property type="entry name" value="PRK09369.1"/>
    <property type="match status" value="1"/>
</dbReference>
<feature type="domain" description="Enolpyruvate transferase" evidence="16">
    <location>
        <begin position="7"/>
        <end position="350"/>
    </location>
</feature>
<evidence type="ECO:0000259" key="16">
    <source>
        <dbReference type="Pfam" id="PF00275"/>
    </source>
</evidence>
<comment type="subcellular location">
    <subcellularLocation>
        <location evidence="1">Cytoplasm</location>
    </subcellularLocation>
</comment>
<comment type="similarity">
    <text evidence="10">Belongs to the EPSP synthase family. MurA subfamily.</text>
</comment>
<dbReference type="AlphaFoldDB" id="A0A955IVS0"/>
<comment type="catalytic activity">
    <reaction evidence="15">
        <text>phosphoenolpyruvate + UDP-N-acetyl-alpha-D-glucosamine = UDP-N-acetyl-3-O-(1-carboxyvinyl)-alpha-D-glucosamine + phosphate</text>
        <dbReference type="Rhea" id="RHEA:18681"/>
        <dbReference type="ChEBI" id="CHEBI:43474"/>
        <dbReference type="ChEBI" id="CHEBI:57705"/>
        <dbReference type="ChEBI" id="CHEBI:58702"/>
        <dbReference type="ChEBI" id="CHEBI:68483"/>
        <dbReference type="EC" id="2.5.1.7"/>
    </reaction>
</comment>
<reference evidence="17" key="2">
    <citation type="journal article" date="2021" name="Microbiome">
        <title>Successional dynamics and alternative stable states in a saline activated sludge microbial community over 9 years.</title>
        <authorList>
            <person name="Wang Y."/>
            <person name="Ye J."/>
            <person name="Ju F."/>
            <person name="Liu L."/>
            <person name="Boyd J.A."/>
            <person name="Deng Y."/>
            <person name="Parks D.H."/>
            <person name="Jiang X."/>
            <person name="Yin X."/>
            <person name="Woodcroft B.J."/>
            <person name="Tyson G.W."/>
            <person name="Hugenholtz P."/>
            <person name="Polz M.F."/>
            <person name="Zhang T."/>
        </authorList>
    </citation>
    <scope>NUCLEOTIDE SEQUENCE</scope>
    <source>
        <strain evidence="17">HKST-UBA80</strain>
    </source>
</reference>
<dbReference type="Pfam" id="PF00275">
    <property type="entry name" value="EPSP_synthase"/>
    <property type="match status" value="1"/>
</dbReference>
<accession>A0A955IVS0</accession>
<dbReference type="GO" id="GO:0008360">
    <property type="term" value="P:regulation of cell shape"/>
    <property type="evidence" value="ECO:0007669"/>
    <property type="project" value="UniProtKB-KW"/>
</dbReference>
<evidence type="ECO:0000256" key="7">
    <source>
        <dbReference type="ARBA" id="ARBA00022984"/>
    </source>
</evidence>
<evidence type="ECO:0000256" key="3">
    <source>
        <dbReference type="ARBA" id="ARBA00022490"/>
    </source>
</evidence>
<evidence type="ECO:0000256" key="15">
    <source>
        <dbReference type="ARBA" id="ARBA00047527"/>
    </source>
</evidence>
<evidence type="ECO:0000256" key="11">
    <source>
        <dbReference type="ARBA" id="ARBA00039108"/>
    </source>
</evidence>
<evidence type="ECO:0000256" key="13">
    <source>
        <dbReference type="ARBA" id="ARBA00042443"/>
    </source>
</evidence>
<dbReference type="SUPFAM" id="SSF55205">
    <property type="entry name" value="EPT/RTPC-like"/>
    <property type="match status" value="1"/>
</dbReference>
<dbReference type="InterPro" id="IPR013792">
    <property type="entry name" value="RNA3'P_cycl/enolpyr_Trfase_a/b"/>
</dbReference>
<comment type="caution">
    <text evidence="17">The sequence shown here is derived from an EMBL/GenBank/DDBJ whole genome shotgun (WGS) entry which is preliminary data.</text>
</comment>
<evidence type="ECO:0000256" key="9">
    <source>
        <dbReference type="ARBA" id="ARBA00023316"/>
    </source>
</evidence>
<name>A0A955IVS0_UNCKA</name>
<protein>
    <recommendedName>
        <fullName evidence="12">UDP-N-acetylglucosamine 1-carboxyvinyltransferase</fullName>
        <ecNumber evidence="11">2.5.1.7</ecNumber>
    </recommendedName>
    <alternativeName>
        <fullName evidence="13">Enoylpyruvate transferase</fullName>
    </alternativeName>
    <alternativeName>
        <fullName evidence="14">UDP-N-acetylglucosamine enolpyruvyl transferase</fullName>
    </alternativeName>
</protein>
<dbReference type="GO" id="GO:0051301">
    <property type="term" value="P:cell division"/>
    <property type="evidence" value="ECO:0007669"/>
    <property type="project" value="UniProtKB-KW"/>
</dbReference>
<dbReference type="GO" id="GO:0005737">
    <property type="term" value="C:cytoplasm"/>
    <property type="evidence" value="ECO:0007669"/>
    <property type="project" value="UniProtKB-SubCell"/>
</dbReference>
<evidence type="ECO:0000256" key="4">
    <source>
        <dbReference type="ARBA" id="ARBA00022618"/>
    </source>
</evidence>
<organism evidence="17 18">
    <name type="scientific">candidate division WWE3 bacterium</name>
    <dbReference type="NCBI Taxonomy" id="2053526"/>
    <lineage>
        <taxon>Bacteria</taxon>
        <taxon>Katanobacteria</taxon>
    </lineage>
</organism>
<reference evidence="17" key="1">
    <citation type="submission" date="2020-04" db="EMBL/GenBank/DDBJ databases">
        <authorList>
            <person name="Zhang T."/>
        </authorList>
    </citation>
    <scope>NUCLEOTIDE SEQUENCE</scope>
    <source>
        <strain evidence="17">HKST-UBA80</strain>
    </source>
</reference>
<keyword evidence="5 17" id="KW-0808">Transferase</keyword>
<dbReference type="PANTHER" id="PTHR43783">
    <property type="entry name" value="UDP-N-ACETYLGLUCOSAMINE 1-CARBOXYVINYLTRANSFERASE"/>
    <property type="match status" value="1"/>
</dbReference>
<dbReference type="GO" id="GO:0009252">
    <property type="term" value="P:peptidoglycan biosynthetic process"/>
    <property type="evidence" value="ECO:0007669"/>
    <property type="project" value="UniProtKB-KW"/>
</dbReference>
<comment type="pathway">
    <text evidence="2">Cell wall biogenesis; peptidoglycan biosynthesis.</text>
</comment>
<evidence type="ECO:0000313" key="17">
    <source>
        <dbReference type="EMBL" id="MCA9301938.1"/>
    </source>
</evidence>